<evidence type="ECO:0000259" key="5">
    <source>
        <dbReference type="PROSITE" id="PS50850"/>
    </source>
</evidence>
<feature type="domain" description="Major facilitator superfamily (MFS) profile" evidence="5">
    <location>
        <begin position="1"/>
        <end position="392"/>
    </location>
</feature>
<evidence type="ECO:0000256" key="1">
    <source>
        <dbReference type="ARBA" id="ARBA00022692"/>
    </source>
</evidence>
<name>A0A4R5ZT63_9RHOB</name>
<dbReference type="InterPro" id="IPR010645">
    <property type="entry name" value="MFS_4"/>
</dbReference>
<comment type="caution">
    <text evidence="6">The sequence shown here is derived from an EMBL/GenBank/DDBJ whole genome shotgun (WGS) entry which is preliminary data.</text>
</comment>
<keyword evidence="7" id="KW-1185">Reference proteome</keyword>
<dbReference type="Pfam" id="PF06779">
    <property type="entry name" value="MFS_4"/>
    <property type="match status" value="1"/>
</dbReference>
<feature type="transmembrane region" description="Helical" evidence="4">
    <location>
        <begin position="302"/>
        <end position="325"/>
    </location>
</feature>
<dbReference type="SUPFAM" id="SSF103473">
    <property type="entry name" value="MFS general substrate transporter"/>
    <property type="match status" value="1"/>
</dbReference>
<feature type="transmembrane region" description="Helical" evidence="4">
    <location>
        <begin position="365"/>
        <end position="386"/>
    </location>
</feature>
<evidence type="ECO:0000256" key="3">
    <source>
        <dbReference type="ARBA" id="ARBA00023136"/>
    </source>
</evidence>
<dbReference type="Proteomes" id="UP000295701">
    <property type="component" value="Unassembled WGS sequence"/>
</dbReference>
<keyword evidence="3 4" id="KW-0472">Membrane</keyword>
<evidence type="ECO:0000313" key="7">
    <source>
        <dbReference type="Proteomes" id="UP000295701"/>
    </source>
</evidence>
<feature type="transmembrane region" description="Helical" evidence="4">
    <location>
        <begin position="214"/>
        <end position="235"/>
    </location>
</feature>
<feature type="transmembrane region" description="Helical" evidence="4">
    <location>
        <begin position="337"/>
        <end position="359"/>
    </location>
</feature>
<dbReference type="Gene3D" id="1.20.1250.20">
    <property type="entry name" value="MFS general substrate transporter like domains"/>
    <property type="match status" value="1"/>
</dbReference>
<dbReference type="PROSITE" id="PS50850">
    <property type="entry name" value="MFS"/>
    <property type="match status" value="1"/>
</dbReference>
<feature type="transmembrane region" description="Helical" evidence="4">
    <location>
        <begin position="77"/>
        <end position="97"/>
    </location>
</feature>
<dbReference type="InterPro" id="IPR036259">
    <property type="entry name" value="MFS_trans_sf"/>
</dbReference>
<dbReference type="EMBL" id="SNAA01000033">
    <property type="protein sequence ID" value="TDL74151.1"/>
    <property type="molecule type" value="Genomic_DNA"/>
</dbReference>
<keyword evidence="2 4" id="KW-1133">Transmembrane helix</keyword>
<sequence length="399" mass="40911">MMSMGLTPWLVVAGLSLGPAVSNGLARFAYGLILPAMQADLSWNFTEAGWLNTANAVGYLLGALSTFALIDMVGSRRIFSIGIAVTPFALAGSAVFADLWLQSIFRVAAGVAGAGIFISGGTMAATLFRDAPSRNALAISLYFGGGGIGMIASGALLPILFDRNGVSAWPMAWMFLAGMSALAVWPALWAARVCSEPARIHVLVAPRLPVMKKLPAVLGYFLFAVGYIVYLTFLVALMQEGAASAELIAVCWTLLGIGVIAAPFVWRGVLARSAGGGALALACLATGAATLLPIGLPGSVPALVVSVVVFGLSFFIAPTAVTSFARKNLDQAAWGRAVGMFTVVFALGQIVGPVLAGFVSDITGSVSQGMAAAGLILILGAASAALQRPLTARSIQEAT</sequence>
<dbReference type="PANTHER" id="PTHR23537">
    <property type="match status" value="1"/>
</dbReference>
<feature type="transmembrane region" description="Helical" evidence="4">
    <location>
        <begin position="278"/>
        <end position="296"/>
    </location>
</feature>
<evidence type="ECO:0000313" key="6">
    <source>
        <dbReference type="EMBL" id="TDL74151.1"/>
    </source>
</evidence>
<reference evidence="6 7" key="1">
    <citation type="submission" date="2019-03" db="EMBL/GenBank/DDBJ databases">
        <title>Primorskyibacter sp. SS33 isolated from sediments.</title>
        <authorList>
            <person name="Xunke S."/>
        </authorList>
    </citation>
    <scope>NUCLEOTIDE SEQUENCE [LARGE SCALE GENOMIC DNA]</scope>
    <source>
        <strain evidence="6 7">SS33</strain>
    </source>
</reference>
<dbReference type="RefSeq" id="WP_133398185.1">
    <property type="nucleotide sequence ID" value="NZ_SNAA01000033.1"/>
</dbReference>
<feature type="transmembrane region" description="Helical" evidence="4">
    <location>
        <begin position="247"/>
        <end position="266"/>
    </location>
</feature>
<dbReference type="GO" id="GO:0022857">
    <property type="term" value="F:transmembrane transporter activity"/>
    <property type="evidence" value="ECO:0007669"/>
    <property type="project" value="InterPro"/>
</dbReference>
<organism evidence="6 7">
    <name type="scientific">Palleronia sediminis</name>
    <dbReference type="NCBI Taxonomy" id="2547833"/>
    <lineage>
        <taxon>Bacteria</taxon>
        <taxon>Pseudomonadati</taxon>
        <taxon>Pseudomonadota</taxon>
        <taxon>Alphaproteobacteria</taxon>
        <taxon>Rhodobacterales</taxon>
        <taxon>Roseobacteraceae</taxon>
        <taxon>Palleronia</taxon>
    </lineage>
</organism>
<dbReference type="PANTHER" id="PTHR23537:SF1">
    <property type="entry name" value="SUGAR TRANSPORTER"/>
    <property type="match status" value="1"/>
</dbReference>
<evidence type="ECO:0000256" key="4">
    <source>
        <dbReference type="SAM" id="Phobius"/>
    </source>
</evidence>
<dbReference type="AlphaFoldDB" id="A0A4R5ZT63"/>
<accession>A0A4R5ZT63</accession>
<feature type="transmembrane region" description="Helical" evidence="4">
    <location>
        <begin position="103"/>
        <end position="128"/>
    </location>
</feature>
<feature type="transmembrane region" description="Helical" evidence="4">
    <location>
        <begin position="173"/>
        <end position="193"/>
    </location>
</feature>
<feature type="transmembrane region" description="Helical" evidence="4">
    <location>
        <begin position="140"/>
        <end position="161"/>
    </location>
</feature>
<proteinExistence type="predicted"/>
<dbReference type="InterPro" id="IPR020846">
    <property type="entry name" value="MFS_dom"/>
</dbReference>
<evidence type="ECO:0000256" key="2">
    <source>
        <dbReference type="ARBA" id="ARBA00022989"/>
    </source>
</evidence>
<gene>
    <name evidence="6" type="ORF">E2L08_16480</name>
</gene>
<dbReference type="OrthoDB" id="9797953at2"/>
<keyword evidence="1 4" id="KW-0812">Transmembrane</keyword>
<dbReference type="GO" id="GO:0005886">
    <property type="term" value="C:plasma membrane"/>
    <property type="evidence" value="ECO:0007669"/>
    <property type="project" value="TreeGrafter"/>
</dbReference>
<protein>
    <submittedName>
        <fullName evidence="6">YbfB/YjiJ family MFS transporter</fullName>
    </submittedName>
</protein>
<feature type="transmembrane region" description="Helical" evidence="4">
    <location>
        <begin position="48"/>
        <end position="70"/>
    </location>
</feature>